<protein>
    <submittedName>
        <fullName evidence="10">Low-density lipoprotein receptor domain class A</fullName>
    </submittedName>
</protein>
<gene>
    <name evidence="10" type="ORF">DICVIV_05988</name>
</gene>
<feature type="disulfide bond" evidence="9">
    <location>
        <begin position="138"/>
        <end position="153"/>
    </location>
</feature>
<keyword evidence="10" id="KW-0449">Lipoprotein</keyword>
<comment type="caution">
    <text evidence="9">Lacks conserved residue(s) required for the propagation of feature annotation.</text>
</comment>
<dbReference type="Gene3D" id="4.10.400.10">
    <property type="entry name" value="Low-density Lipoprotein Receptor"/>
    <property type="match status" value="3"/>
</dbReference>
<dbReference type="InterPro" id="IPR051221">
    <property type="entry name" value="LDLR-related"/>
</dbReference>
<keyword evidence="2" id="KW-0812">Transmembrane</keyword>
<organism evidence="10 11">
    <name type="scientific">Dictyocaulus viviparus</name>
    <name type="common">Bovine lungworm</name>
    <dbReference type="NCBI Taxonomy" id="29172"/>
    <lineage>
        <taxon>Eukaryota</taxon>
        <taxon>Metazoa</taxon>
        <taxon>Ecdysozoa</taxon>
        <taxon>Nematoda</taxon>
        <taxon>Chromadorea</taxon>
        <taxon>Rhabditida</taxon>
        <taxon>Rhabditina</taxon>
        <taxon>Rhabditomorpha</taxon>
        <taxon>Strongyloidea</taxon>
        <taxon>Metastrongylidae</taxon>
        <taxon>Dictyocaulus</taxon>
    </lineage>
</organism>
<reference evidence="11" key="2">
    <citation type="journal article" date="2016" name="Sci. Rep.">
        <title>Dictyocaulus viviparus genome, variome and transcriptome elucidate lungworm biology and support future intervention.</title>
        <authorList>
            <person name="McNulty S.N."/>
            <person name="Strube C."/>
            <person name="Rosa B.A."/>
            <person name="Martin J.C."/>
            <person name="Tyagi R."/>
            <person name="Choi Y.J."/>
            <person name="Wang Q."/>
            <person name="Hallsworth Pepin K."/>
            <person name="Zhang X."/>
            <person name="Ozersky P."/>
            <person name="Wilson R.K."/>
            <person name="Sternberg P.W."/>
            <person name="Gasser R.B."/>
            <person name="Mitreva M."/>
        </authorList>
    </citation>
    <scope>NUCLEOTIDE SEQUENCE [LARGE SCALE GENOMIC DNA]</scope>
    <source>
        <strain evidence="11">HannoverDv2000</strain>
    </source>
</reference>
<dbReference type="PANTHER" id="PTHR22722">
    <property type="entry name" value="LOW-DENSITY LIPOPROTEIN RECEPTOR-RELATED PROTEIN 2-RELATED"/>
    <property type="match status" value="1"/>
</dbReference>
<feature type="disulfide bond" evidence="9">
    <location>
        <begin position="38"/>
        <end position="56"/>
    </location>
</feature>
<keyword evidence="7 10" id="KW-0675">Receptor</keyword>
<feature type="disulfide bond" evidence="9">
    <location>
        <begin position="94"/>
        <end position="109"/>
    </location>
</feature>
<evidence type="ECO:0000313" key="11">
    <source>
        <dbReference type="Proteomes" id="UP000053766"/>
    </source>
</evidence>
<comment type="subcellular location">
    <subcellularLocation>
        <location evidence="1">Membrane</location>
        <topology evidence="1">Single-pass membrane protein</topology>
    </subcellularLocation>
</comment>
<sequence length="183" mass="20683">MMSNEFLGRNEAILLLSRAIKKNSIIILSPQQSFNCRCANGICIFKTWECDGEDDCGDRSDENNCTSTPQEICDAKHMFKCRTSDGCISRDWVCDGEADCIDHSDEHNCSDTPHECAHPETEFACASGRYCINRMWYCDGEEDCPDGSDEKNCVSARECVKGERSCPHSNLCISENQWYVFVE</sequence>
<dbReference type="InterPro" id="IPR002172">
    <property type="entry name" value="LDrepeatLR_classA_rpt"/>
</dbReference>
<keyword evidence="6 9" id="KW-1015">Disulfide bond</keyword>
<accession>A0A0D8XZZ5</accession>
<evidence type="ECO:0000256" key="3">
    <source>
        <dbReference type="ARBA" id="ARBA00022737"/>
    </source>
</evidence>
<evidence type="ECO:0000256" key="2">
    <source>
        <dbReference type="ARBA" id="ARBA00022692"/>
    </source>
</evidence>
<dbReference type="PRINTS" id="PR00261">
    <property type="entry name" value="LDLRECEPTOR"/>
</dbReference>
<dbReference type="GO" id="GO:0005886">
    <property type="term" value="C:plasma membrane"/>
    <property type="evidence" value="ECO:0007669"/>
    <property type="project" value="TreeGrafter"/>
</dbReference>
<keyword evidence="8" id="KW-0325">Glycoprotein</keyword>
<evidence type="ECO:0000256" key="9">
    <source>
        <dbReference type="PROSITE-ProRule" id="PRU00124"/>
    </source>
</evidence>
<dbReference type="AlphaFoldDB" id="A0A0D8XZZ5"/>
<dbReference type="Pfam" id="PF00057">
    <property type="entry name" value="Ldl_recept_a"/>
    <property type="match status" value="3"/>
</dbReference>
<evidence type="ECO:0000313" key="10">
    <source>
        <dbReference type="EMBL" id="KJH47921.1"/>
    </source>
</evidence>
<dbReference type="SUPFAM" id="SSF57424">
    <property type="entry name" value="LDL receptor-like module"/>
    <property type="match status" value="3"/>
</dbReference>
<reference evidence="10 11" key="1">
    <citation type="submission" date="2013-11" db="EMBL/GenBank/DDBJ databases">
        <title>Draft genome of the bovine lungworm Dictyocaulus viviparus.</title>
        <authorList>
            <person name="Mitreva M."/>
        </authorList>
    </citation>
    <scope>NUCLEOTIDE SEQUENCE [LARGE SCALE GENOMIC DNA]</scope>
    <source>
        <strain evidence="10 11">HannoverDv2000</strain>
    </source>
</reference>
<evidence type="ECO:0000256" key="8">
    <source>
        <dbReference type="ARBA" id="ARBA00023180"/>
    </source>
</evidence>
<dbReference type="SMART" id="SM00192">
    <property type="entry name" value="LDLa"/>
    <property type="match status" value="3"/>
</dbReference>
<evidence type="ECO:0000256" key="6">
    <source>
        <dbReference type="ARBA" id="ARBA00023157"/>
    </source>
</evidence>
<dbReference type="PROSITE" id="PS50068">
    <property type="entry name" value="LDLRA_2"/>
    <property type="match status" value="3"/>
</dbReference>
<dbReference type="EMBL" id="KN716288">
    <property type="protein sequence ID" value="KJH47921.1"/>
    <property type="molecule type" value="Genomic_DNA"/>
</dbReference>
<dbReference type="GO" id="GO:0043235">
    <property type="term" value="C:receptor complex"/>
    <property type="evidence" value="ECO:0007669"/>
    <property type="project" value="TreeGrafter"/>
</dbReference>
<dbReference type="InterPro" id="IPR036055">
    <property type="entry name" value="LDL_receptor-like_sf"/>
</dbReference>
<dbReference type="STRING" id="29172.A0A0D8XZZ5"/>
<feature type="disulfide bond" evidence="9">
    <location>
        <begin position="50"/>
        <end position="65"/>
    </location>
</feature>
<dbReference type="OrthoDB" id="664115at2759"/>
<keyword evidence="11" id="KW-1185">Reference proteome</keyword>
<keyword evidence="5" id="KW-0472">Membrane</keyword>
<dbReference type="CDD" id="cd00112">
    <property type="entry name" value="LDLa"/>
    <property type="match status" value="3"/>
</dbReference>
<keyword evidence="3" id="KW-0677">Repeat</keyword>
<dbReference type="PROSITE" id="PS01209">
    <property type="entry name" value="LDLRA_1"/>
    <property type="match status" value="1"/>
</dbReference>
<evidence type="ECO:0000256" key="5">
    <source>
        <dbReference type="ARBA" id="ARBA00023136"/>
    </source>
</evidence>
<proteinExistence type="predicted"/>
<dbReference type="Proteomes" id="UP000053766">
    <property type="component" value="Unassembled WGS sequence"/>
</dbReference>
<evidence type="ECO:0000256" key="4">
    <source>
        <dbReference type="ARBA" id="ARBA00022989"/>
    </source>
</evidence>
<keyword evidence="4" id="KW-1133">Transmembrane helix</keyword>
<evidence type="ECO:0000256" key="1">
    <source>
        <dbReference type="ARBA" id="ARBA00004167"/>
    </source>
</evidence>
<evidence type="ECO:0000256" key="7">
    <source>
        <dbReference type="ARBA" id="ARBA00023170"/>
    </source>
</evidence>
<dbReference type="InterPro" id="IPR023415">
    <property type="entry name" value="LDLR_class-A_CS"/>
</dbReference>
<name>A0A0D8XZZ5_DICVI</name>